<dbReference type="RefSeq" id="WP_096233816.1">
    <property type="nucleotide sequence ID" value="NZ_CP023422.1"/>
</dbReference>
<dbReference type="InterPro" id="IPR011006">
    <property type="entry name" value="CheY-like_superfamily"/>
</dbReference>
<keyword evidence="4" id="KW-1003">Cell membrane</keyword>
<dbReference type="PANTHER" id="PTHR43047:SF72">
    <property type="entry name" value="OSMOSENSING HISTIDINE PROTEIN KINASE SLN1"/>
    <property type="match status" value="1"/>
</dbReference>
<keyword evidence="6" id="KW-0808">Transferase</keyword>
<dbReference type="PRINTS" id="PR00344">
    <property type="entry name" value="BCTRLSENSOR"/>
</dbReference>
<protein>
    <recommendedName>
        <fullName evidence="3">histidine kinase</fullName>
        <ecNumber evidence="3">2.7.13.3</ecNumber>
    </recommendedName>
</protein>
<dbReference type="EC" id="2.7.13.3" evidence="3"/>
<dbReference type="AlphaFoldDB" id="A0A290WRX1"/>
<dbReference type="InterPro" id="IPR035965">
    <property type="entry name" value="PAS-like_dom_sf"/>
</dbReference>
<evidence type="ECO:0000259" key="18">
    <source>
        <dbReference type="PROSITE" id="PS50113"/>
    </source>
</evidence>
<keyword evidence="10" id="KW-0902">Two-component regulatory system</keyword>
<dbReference type="NCBIfam" id="TIGR00229">
    <property type="entry name" value="sensory_box"/>
    <property type="match status" value="2"/>
</dbReference>
<dbReference type="Gene3D" id="1.10.287.130">
    <property type="match status" value="1"/>
</dbReference>
<evidence type="ECO:0000259" key="16">
    <source>
        <dbReference type="PROSITE" id="PS50110"/>
    </source>
</evidence>
<dbReference type="SMART" id="SM00091">
    <property type="entry name" value="PAS"/>
    <property type="match status" value="2"/>
</dbReference>
<evidence type="ECO:0000256" key="6">
    <source>
        <dbReference type="ARBA" id="ARBA00022679"/>
    </source>
</evidence>
<feature type="domain" description="PAC" evidence="18">
    <location>
        <begin position="165"/>
        <end position="217"/>
    </location>
</feature>
<dbReference type="SMART" id="SM00387">
    <property type="entry name" value="HATPase_c"/>
    <property type="match status" value="1"/>
</dbReference>
<dbReference type="Pfam" id="PF00512">
    <property type="entry name" value="HisKA"/>
    <property type="match status" value="1"/>
</dbReference>
<dbReference type="InterPro" id="IPR004358">
    <property type="entry name" value="Sig_transdc_His_kin-like_C"/>
</dbReference>
<dbReference type="SUPFAM" id="SSF55785">
    <property type="entry name" value="PYP-like sensor domain (PAS domain)"/>
    <property type="match status" value="2"/>
</dbReference>
<dbReference type="PROSITE" id="PS50109">
    <property type="entry name" value="HIS_KIN"/>
    <property type="match status" value="1"/>
</dbReference>
<name>A0A290WRX1_9BURK</name>
<feature type="domain" description="PAC" evidence="18">
    <location>
        <begin position="296"/>
        <end position="348"/>
    </location>
</feature>
<comment type="catalytic activity">
    <reaction evidence="1">
        <text>ATP + protein L-histidine = ADP + protein N-phospho-L-histidine.</text>
        <dbReference type="EC" id="2.7.13.3"/>
    </reaction>
</comment>
<dbReference type="SUPFAM" id="SSF47384">
    <property type="entry name" value="Homodimeric domain of signal transducing histidine kinase"/>
    <property type="match status" value="1"/>
</dbReference>
<keyword evidence="9" id="KW-0067">ATP-binding</keyword>
<evidence type="ECO:0000259" key="17">
    <source>
        <dbReference type="PROSITE" id="PS50112"/>
    </source>
</evidence>
<evidence type="ECO:0000256" key="9">
    <source>
        <dbReference type="ARBA" id="ARBA00022840"/>
    </source>
</evidence>
<evidence type="ECO:0000256" key="4">
    <source>
        <dbReference type="ARBA" id="ARBA00022475"/>
    </source>
</evidence>
<reference evidence="19 20" key="1">
    <citation type="submission" date="2017-09" db="EMBL/GenBank/DDBJ databases">
        <title>Complete genome sequence of Janthinobacterium svalbardensis PAMC 27463.</title>
        <authorList>
            <person name="Cho Y.-J."/>
            <person name="Cho A."/>
            <person name="Kim O.-S."/>
            <person name="Lee J.-I."/>
        </authorList>
    </citation>
    <scope>NUCLEOTIDE SEQUENCE [LARGE SCALE GENOMIC DNA]</scope>
    <source>
        <strain evidence="19 20">PAMC 27463</strain>
    </source>
</reference>
<evidence type="ECO:0000256" key="5">
    <source>
        <dbReference type="ARBA" id="ARBA00022553"/>
    </source>
</evidence>
<dbReference type="Pfam" id="PF13426">
    <property type="entry name" value="PAS_9"/>
    <property type="match status" value="2"/>
</dbReference>
<evidence type="ECO:0000256" key="2">
    <source>
        <dbReference type="ARBA" id="ARBA00004236"/>
    </source>
</evidence>
<feature type="domain" description="Response regulatory" evidence="16">
    <location>
        <begin position="614"/>
        <end position="731"/>
    </location>
</feature>
<evidence type="ECO:0000256" key="13">
    <source>
        <dbReference type="SAM" id="Coils"/>
    </source>
</evidence>
<sequence>MQSVENIPPRAPSRWPMALAFSFSAIVLLAIGVLAWRAPFETACVIDALVFLLQMLLVALYRRTLSASLPRQLLKAGALQDAIFNSANFSCIATDAQGVIQIFNVGAERMLGYEASDVVDKLTPAGISDAQEIIARAAALSAELDTVITPGVEALVFKATRGIEDIYELTYIRKDGSRFPAIVSVTALRDMQSKVIGYLLIGTDNTARKQVEAEQALLDQRLRDQQFYTRSLIESNIDALMTTDPRGIISDVNQQMEALTGCTRDELIGAPCKNYFTEPERAEEAIARVLREGKVTNYELTALARDGKQTFVSYNASTFHDRDRKLQGVFAAARDVTERKQFEQALQDTNIEMEKARQAAEKANLAKSEFLSSMSHELRTPLNAVLGFAQLMASETPAPSLPQQRSIDQILKGGWYLLRLINEILDLAMIESGKVTMSEEAMSLLDVLQDCQAMIAPQAEKRGISMHFPRCGKSFYVHADRTRVKQVMINLLSNAIKYNQSGGSVKVECSRHADRVRASVTDSGAGLNAEQMSQLFQPFNRLGQESSTEEGTGIGLVVTKQLVELMGGTIGVDSTVGVGTTFWVEFKASRAPELHLEQGVALPVVQEDQESQRTLLYVEDNPANLALVEQLIARRSDLKLLTAIDAHLGIDLARTYQPDVILMDINLPGISGYGALNILHDDPLTSHIPVMALSANAVPRDIEKGLEAGFFRYLTKPIKVVEFMDALDVALHHAAAHGLADDTHTVR</sequence>
<evidence type="ECO:0000256" key="12">
    <source>
        <dbReference type="PROSITE-ProRule" id="PRU00169"/>
    </source>
</evidence>
<keyword evidence="8 19" id="KW-0418">Kinase</keyword>
<dbReference type="GO" id="GO:0005524">
    <property type="term" value="F:ATP binding"/>
    <property type="evidence" value="ECO:0007669"/>
    <property type="project" value="UniProtKB-KW"/>
</dbReference>
<evidence type="ECO:0000259" key="15">
    <source>
        <dbReference type="PROSITE" id="PS50109"/>
    </source>
</evidence>
<feature type="modified residue" description="4-aspartylphosphate" evidence="12">
    <location>
        <position position="664"/>
    </location>
</feature>
<organism evidence="19 20">
    <name type="scientific">Janthinobacterium svalbardensis</name>
    <dbReference type="NCBI Taxonomy" id="368607"/>
    <lineage>
        <taxon>Bacteria</taxon>
        <taxon>Pseudomonadati</taxon>
        <taxon>Pseudomonadota</taxon>
        <taxon>Betaproteobacteria</taxon>
        <taxon>Burkholderiales</taxon>
        <taxon>Oxalobacteraceae</taxon>
        <taxon>Janthinobacterium</taxon>
    </lineage>
</organism>
<dbReference type="PANTHER" id="PTHR43047">
    <property type="entry name" value="TWO-COMPONENT HISTIDINE PROTEIN KINASE"/>
    <property type="match status" value="1"/>
</dbReference>
<dbReference type="Pfam" id="PF00072">
    <property type="entry name" value="Response_reg"/>
    <property type="match status" value="1"/>
</dbReference>
<dbReference type="Proteomes" id="UP000218437">
    <property type="component" value="Chromosome"/>
</dbReference>
<dbReference type="InterPro" id="IPR001610">
    <property type="entry name" value="PAC"/>
</dbReference>
<dbReference type="SMART" id="SM00086">
    <property type="entry name" value="PAC"/>
    <property type="match status" value="2"/>
</dbReference>
<dbReference type="InterPro" id="IPR001789">
    <property type="entry name" value="Sig_transdc_resp-reg_receiver"/>
</dbReference>
<dbReference type="KEGG" id="jsv:CNX70_05125"/>
<proteinExistence type="predicted"/>
<feature type="transmembrane region" description="Helical" evidence="14">
    <location>
        <begin position="15"/>
        <end position="36"/>
    </location>
</feature>
<accession>A0A290WRX1</accession>
<evidence type="ECO:0000256" key="11">
    <source>
        <dbReference type="ARBA" id="ARBA00023136"/>
    </source>
</evidence>
<dbReference type="EMBL" id="CP023422">
    <property type="protein sequence ID" value="ATD59633.1"/>
    <property type="molecule type" value="Genomic_DNA"/>
</dbReference>
<evidence type="ECO:0000256" key="14">
    <source>
        <dbReference type="SAM" id="Phobius"/>
    </source>
</evidence>
<dbReference type="SMART" id="SM00388">
    <property type="entry name" value="HisKA"/>
    <property type="match status" value="1"/>
</dbReference>
<feature type="domain" description="PAS" evidence="17">
    <location>
        <begin position="225"/>
        <end position="280"/>
    </location>
</feature>
<feature type="coiled-coil region" evidence="13">
    <location>
        <begin position="339"/>
        <end position="366"/>
    </location>
</feature>
<feature type="transmembrane region" description="Helical" evidence="14">
    <location>
        <begin position="43"/>
        <end position="61"/>
    </location>
</feature>
<keyword evidence="13" id="KW-0175">Coiled coil</keyword>
<dbReference type="PROSITE" id="PS50110">
    <property type="entry name" value="RESPONSE_REGULATORY"/>
    <property type="match status" value="1"/>
</dbReference>
<dbReference type="InterPro" id="IPR000700">
    <property type="entry name" value="PAS-assoc_C"/>
</dbReference>
<dbReference type="InterPro" id="IPR003594">
    <property type="entry name" value="HATPase_dom"/>
</dbReference>
<feature type="domain" description="PAS" evidence="17">
    <location>
        <begin position="83"/>
        <end position="121"/>
    </location>
</feature>
<dbReference type="InterPro" id="IPR036097">
    <property type="entry name" value="HisK_dim/P_sf"/>
</dbReference>
<keyword evidence="14" id="KW-1133">Transmembrane helix</keyword>
<evidence type="ECO:0000256" key="3">
    <source>
        <dbReference type="ARBA" id="ARBA00012438"/>
    </source>
</evidence>
<dbReference type="GO" id="GO:0005886">
    <property type="term" value="C:plasma membrane"/>
    <property type="evidence" value="ECO:0007669"/>
    <property type="project" value="UniProtKB-SubCell"/>
</dbReference>
<dbReference type="InterPro" id="IPR005467">
    <property type="entry name" value="His_kinase_dom"/>
</dbReference>
<keyword evidence="14" id="KW-0812">Transmembrane</keyword>
<dbReference type="GO" id="GO:0000155">
    <property type="term" value="F:phosphorelay sensor kinase activity"/>
    <property type="evidence" value="ECO:0007669"/>
    <property type="project" value="InterPro"/>
</dbReference>
<feature type="domain" description="Histidine kinase" evidence="15">
    <location>
        <begin position="373"/>
        <end position="590"/>
    </location>
</feature>
<dbReference type="InterPro" id="IPR036890">
    <property type="entry name" value="HATPase_C_sf"/>
</dbReference>
<keyword evidence="5 12" id="KW-0597">Phosphoprotein</keyword>
<dbReference type="Gene3D" id="3.30.450.20">
    <property type="entry name" value="PAS domain"/>
    <property type="match status" value="2"/>
</dbReference>
<evidence type="ECO:0000256" key="7">
    <source>
        <dbReference type="ARBA" id="ARBA00022741"/>
    </source>
</evidence>
<evidence type="ECO:0000256" key="1">
    <source>
        <dbReference type="ARBA" id="ARBA00000085"/>
    </source>
</evidence>
<dbReference type="GO" id="GO:0009927">
    <property type="term" value="F:histidine phosphotransfer kinase activity"/>
    <property type="evidence" value="ECO:0007669"/>
    <property type="project" value="TreeGrafter"/>
</dbReference>
<dbReference type="Gene3D" id="3.30.565.10">
    <property type="entry name" value="Histidine kinase-like ATPase, C-terminal domain"/>
    <property type="match status" value="1"/>
</dbReference>
<dbReference type="Gene3D" id="3.40.50.2300">
    <property type="match status" value="1"/>
</dbReference>
<evidence type="ECO:0000313" key="20">
    <source>
        <dbReference type="Proteomes" id="UP000218437"/>
    </source>
</evidence>
<dbReference type="SUPFAM" id="SSF52172">
    <property type="entry name" value="CheY-like"/>
    <property type="match status" value="1"/>
</dbReference>
<dbReference type="CDD" id="cd00130">
    <property type="entry name" value="PAS"/>
    <property type="match status" value="2"/>
</dbReference>
<keyword evidence="20" id="KW-1185">Reference proteome</keyword>
<dbReference type="SUPFAM" id="SSF55874">
    <property type="entry name" value="ATPase domain of HSP90 chaperone/DNA topoisomerase II/histidine kinase"/>
    <property type="match status" value="1"/>
</dbReference>
<keyword evidence="11 14" id="KW-0472">Membrane</keyword>
<keyword evidence="7" id="KW-0547">Nucleotide-binding</keyword>
<dbReference type="SMART" id="SM00448">
    <property type="entry name" value="REC"/>
    <property type="match status" value="1"/>
</dbReference>
<dbReference type="CDD" id="cd00082">
    <property type="entry name" value="HisKA"/>
    <property type="match status" value="1"/>
</dbReference>
<dbReference type="InterPro" id="IPR003661">
    <property type="entry name" value="HisK_dim/P_dom"/>
</dbReference>
<evidence type="ECO:0000313" key="19">
    <source>
        <dbReference type="EMBL" id="ATD59633.1"/>
    </source>
</evidence>
<comment type="subcellular location">
    <subcellularLocation>
        <location evidence="2">Cell membrane</location>
    </subcellularLocation>
</comment>
<dbReference type="CDD" id="cd16922">
    <property type="entry name" value="HATPase_EvgS-ArcB-TorS-like"/>
    <property type="match status" value="1"/>
</dbReference>
<dbReference type="Pfam" id="PF02518">
    <property type="entry name" value="HATPase_c"/>
    <property type="match status" value="1"/>
</dbReference>
<dbReference type="InterPro" id="IPR000014">
    <property type="entry name" value="PAS"/>
</dbReference>
<dbReference type="FunFam" id="3.30.565.10:FF:000023">
    <property type="entry name" value="PAS domain-containing sensor histidine kinase"/>
    <property type="match status" value="1"/>
</dbReference>
<evidence type="ECO:0000256" key="10">
    <source>
        <dbReference type="ARBA" id="ARBA00023012"/>
    </source>
</evidence>
<evidence type="ECO:0000256" key="8">
    <source>
        <dbReference type="ARBA" id="ARBA00022777"/>
    </source>
</evidence>
<dbReference type="PROSITE" id="PS50113">
    <property type="entry name" value="PAC"/>
    <property type="match status" value="2"/>
</dbReference>
<gene>
    <name evidence="19" type="ORF">CNX70_05125</name>
</gene>
<dbReference type="PROSITE" id="PS50112">
    <property type="entry name" value="PAS"/>
    <property type="match status" value="2"/>
</dbReference>